<dbReference type="InterPro" id="IPR011250">
    <property type="entry name" value="OMP/PagP_B-barrel"/>
</dbReference>
<dbReference type="SUPFAM" id="SSF56925">
    <property type="entry name" value="OMPA-like"/>
    <property type="match status" value="1"/>
</dbReference>
<dbReference type="EMBL" id="CP000113">
    <property type="protein sequence ID" value="ABF88977.1"/>
    <property type="molecule type" value="Genomic_DNA"/>
</dbReference>
<dbReference type="Proteomes" id="UP000002402">
    <property type="component" value="Chromosome"/>
</dbReference>
<evidence type="ECO:0008006" key="4">
    <source>
        <dbReference type="Google" id="ProtNLM"/>
    </source>
</evidence>
<dbReference type="RefSeq" id="WP_011556775.1">
    <property type="nucleotide sequence ID" value="NC_008095.1"/>
</dbReference>
<dbReference type="HOGENOM" id="CLU_660270_0_0_7"/>
<dbReference type="EnsemblBacteria" id="ABF88977">
    <property type="protein sequence ID" value="ABF88977"/>
    <property type="gene ID" value="MXAN_6850"/>
</dbReference>
<dbReference type="STRING" id="246197.MXAN_6850"/>
<accession>Q1CXA6</accession>
<evidence type="ECO:0000256" key="1">
    <source>
        <dbReference type="SAM" id="MobiDB-lite"/>
    </source>
</evidence>
<gene>
    <name evidence="2" type="ordered locus">MXAN_6850</name>
</gene>
<organism evidence="2 3">
    <name type="scientific">Myxococcus xanthus (strain DK1622)</name>
    <dbReference type="NCBI Taxonomy" id="246197"/>
    <lineage>
        <taxon>Bacteria</taxon>
        <taxon>Pseudomonadati</taxon>
        <taxon>Myxococcota</taxon>
        <taxon>Myxococcia</taxon>
        <taxon>Myxococcales</taxon>
        <taxon>Cystobacterineae</taxon>
        <taxon>Myxococcaceae</taxon>
        <taxon>Myxococcus</taxon>
    </lineage>
</organism>
<dbReference type="Gene3D" id="2.40.160.20">
    <property type="match status" value="1"/>
</dbReference>
<name>Q1CXA6_MYXXD</name>
<evidence type="ECO:0000313" key="2">
    <source>
        <dbReference type="EMBL" id="ABF88977.1"/>
    </source>
</evidence>
<protein>
    <recommendedName>
        <fullName evidence="4">Outer membrane protein beta-barrel domain-containing protein</fullName>
    </recommendedName>
</protein>
<dbReference type="OrthoDB" id="5381719at2"/>
<dbReference type="KEGG" id="mxa:MXAN_6850"/>
<feature type="compositionally biased region" description="Low complexity" evidence="1">
    <location>
        <begin position="191"/>
        <end position="202"/>
    </location>
</feature>
<evidence type="ECO:0000313" key="3">
    <source>
        <dbReference type="Proteomes" id="UP000002402"/>
    </source>
</evidence>
<sequence length="416" mass="42366">MPPPRLAGRRAGNNLHVCHSTTEAWMKAKILAGAVAALMYGGVAVADDGDCPPPQASTSQSQQGTMVAQAQQEDPGGDDLLQEDDTIILETEPVPGVSGQQSQDSMGMGGSGQEGMDDAALGGSGQQPSNAQGEVYMNVPVRCEPVGQQGMGGSGRESMTPPPAAPQGTHDSEQLVVPPAPPLGTGGSGQPSSEPVYPEPESAYPPPKGGTGGSGIATTPPPSNFQPSAERAEPMKVEKHEDKNKIKGLSVMLGGGVEGYTGALAPQLSPGATAGVRASIKPSKVLGLELGYTGALNNIRRGETGASGPDLVRNGGQAVLTLGITPTAWQPYLLGGIGINDYNFRGGESLGYHDDTVGNVPAGVGLRGHVGHFVVDARANYNFLFDKDFAPGIDRGGDDFQGGGSYQGTVSVGGTF</sequence>
<feature type="region of interest" description="Disordered" evidence="1">
    <location>
        <begin position="144"/>
        <end position="242"/>
    </location>
</feature>
<proteinExistence type="predicted"/>
<feature type="region of interest" description="Disordered" evidence="1">
    <location>
        <begin position="50"/>
        <end position="80"/>
    </location>
</feature>
<reference evidence="2 3" key="1">
    <citation type="journal article" date="2006" name="Proc. Natl. Acad. Sci. U.S.A.">
        <title>Evolution of sensory complexity recorded in a myxobacterial genome.</title>
        <authorList>
            <person name="Goldman B.S."/>
            <person name="Nierman W.C."/>
            <person name="Kaiser D."/>
            <person name="Slater S.C."/>
            <person name="Durkin A.S."/>
            <person name="Eisen J.A."/>
            <person name="Ronning C.M."/>
            <person name="Barbazuk W.B."/>
            <person name="Blanchard M."/>
            <person name="Field C."/>
            <person name="Halling C."/>
            <person name="Hinkle G."/>
            <person name="Iartchuk O."/>
            <person name="Kim H.S."/>
            <person name="Mackenzie C."/>
            <person name="Madupu R."/>
            <person name="Miller N."/>
            <person name="Shvartsbeyn A."/>
            <person name="Sullivan S.A."/>
            <person name="Vaudin M."/>
            <person name="Wiegand R."/>
            <person name="Kaplan H.B."/>
        </authorList>
    </citation>
    <scope>NUCLEOTIDE SEQUENCE [LARGE SCALE GENOMIC DNA]</scope>
    <source>
        <strain evidence="3">DK1622</strain>
    </source>
</reference>
<dbReference type="AlphaFoldDB" id="Q1CXA6"/>
<keyword evidence="3" id="KW-1185">Reference proteome</keyword>
<dbReference type="GeneID" id="41364039"/>
<dbReference type="eggNOG" id="COG3266">
    <property type="taxonomic scope" value="Bacteria"/>
</dbReference>
<feature type="region of interest" description="Disordered" evidence="1">
    <location>
        <begin position="92"/>
        <end position="131"/>
    </location>
</feature>
<feature type="compositionally biased region" description="Basic and acidic residues" evidence="1">
    <location>
        <begin position="230"/>
        <end position="242"/>
    </location>
</feature>